<comment type="similarity">
    <text evidence="1">Belongs to the ribonucleoside diphosphate reductase large chain family.</text>
</comment>
<dbReference type="PANTHER" id="PTHR11573">
    <property type="entry name" value="RIBONUCLEOSIDE-DIPHOSPHATE REDUCTASE LARGE CHAIN"/>
    <property type="match status" value="1"/>
</dbReference>
<organism evidence="3 4">
    <name type="scientific">Elysia chlorotica</name>
    <name type="common">Eastern emerald elysia</name>
    <name type="synonym">Sea slug</name>
    <dbReference type="NCBI Taxonomy" id="188477"/>
    <lineage>
        <taxon>Eukaryota</taxon>
        <taxon>Metazoa</taxon>
        <taxon>Spiralia</taxon>
        <taxon>Lophotrochozoa</taxon>
        <taxon>Mollusca</taxon>
        <taxon>Gastropoda</taxon>
        <taxon>Heterobranchia</taxon>
        <taxon>Euthyneura</taxon>
        <taxon>Panpulmonata</taxon>
        <taxon>Sacoglossa</taxon>
        <taxon>Placobranchoidea</taxon>
        <taxon>Plakobranchidae</taxon>
        <taxon>Elysia</taxon>
    </lineage>
</organism>
<dbReference type="Pfam" id="PF02867">
    <property type="entry name" value="Ribonuc_red_lgC"/>
    <property type="match status" value="1"/>
</dbReference>
<name>A0A3S0Z1N4_ELYCH</name>
<feature type="non-terminal residue" evidence="3">
    <location>
        <position position="1"/>
    </location>
</feature>
<comment type="caution">
    <text evidence="3">The sequence shown here is derived from an EMBL/GenBank/DDBJ whole genome shotgun (WGS) entry which is preliminary data.</text>
</comment>
<feature type="non-terminal residue" evidence="3">
    <location>
        <position position="311"/>
    </location>
</feature>
<evidence type="ECO:0000313" key="3">
    <source>
        <dbReference type="EMBL" id="RUS68793.1"/>
    </source>
</evidence>
<dbReference type="GO" id="GO:0004748">
    <property type="term" value="F:ribonucleoside-diphosphate reductase activity, thioredoxin disulfide as acceptor"/>
    <property type="evidence" value="ECO:0007669"/>
    <property type="project" value="TreeGrafter"/>
</dbReference>
<evidence type="ECO:0000313" key="4">
    <source>
        <dbReference type="Proteomes" id="UP000271974"/>
    </source>
</evidence>
<dbReference type="GO" id="GO:0005524">
    <property type="term" value="F:ATP binding"/>
    <property type="evidence" value="ECO:0007669"/>
    <property type="project" value="TreeGrafter"/>
</dbReference>
<dbReference type="Gene3D" id="3.20.70.20">
    <property type="match status" value="1"/>
</dbReference>
<reference evidence="3 4" key="1">
    <citation type="submission" date="2019-01" db="EMBL/GenBank/DDBJ databases">
        <title>A draft genome assembly of the solar-powered sea slug Elysia chlorotica.</title>
        <authorList>
            <person name="Cai H."/>
            <person name="Li Q."/>
            <person name="Fang X."/>
            <person name="Li J."/>
            <person name="Curtis N.E."/>
            <person name="Altenburger A."/>
            <person name="Shibata T."/>
            <person name="Feng M."/>
            <person name="Maeda T."/>
            <person name="Schwartz J.A."/>
            <person name="Shigenobu S."/>
            <person name="Lundholm N."/>
            <person name="Nishiyama T."/>
            <person name="Yang H."/>
            <person name="Hasebe M."/>
            <person name="Li S."/>
            <person name="Pierce S.K."/>
            <person name="Wang J."/>
        </authorList>
    </citation>
    <scope>NUCLEOTIDE SEQUENCE [LARGE SCALE GENOMIC DNA]</scope>
    <source>
        <strain evidence="3">EC2010</strain>
        <tissue evidence="3">Whole organism of an adult</tissue>
    </source>
</reference>
<keyword evidence="4" id="KW-1185">Reference proteome</keyword>
<sequence>FKDSVNNKTNLSNRGVVVGSDLDGASLLFNDRDETAVNFTAGINIAKYYSNGNIDFDKLAGAVRMVVDALNKAIDVSEYPTAEARRSALEMRPIGIGLFNLSGLFAAARLPFACLEAQNIGAYLCEFIYYHALNRSAELAKIHGPYSKCGGSDFSKGLFQQDYDGDKFENDGLWKEIECNVKCKCYGTRNSQVTSQISSSSACVLGAFDPQEGCDLFFDHKRDRAGFKRSVDRHIVEMLKERGVEWNSKTEIAFEKFGEKFMDFGEIGDKMLEGSSDAFRTIWSVCEMSLMRMARRRGAFIDQGHFHNAYL</sequence>
<dbReference type="PANTHER" id="PTHR11573:SF6">
    <property type="entry name" value="RIBONUCLEOSIDE-DIPHOSPHATE REDUCTASE LARGE SUBUNIT"/>
    <property type="match status" value="1"/>
</dbReference>
<gene>
    <name evidence="3" type="ORF">EGW08_023446</name>
</gene>
<dbReference type="InterPro" id="IPR039718">
    <property type="entry name" value="Rrm1"/>
</dbReference>
<proteinExistence type="inferred from homology"/>
<dbReference type="GO" id="GO:0009263">
    <property type="term" value="P:deoxyribonucleotide biosynthetic process"/>
    <property type="evidence" value="ECO:0007669"/>
    <property type="project" value="TreeGrafter"/>
</dbReference>
<dbReference type="InterPro" id="IPR000788">
    <property type="entry name" value="RNR_lg_C"/>
</dbReference>
<protein>
    <recommendedName>
        <fullName evidence="2">Ribonucleotide reductase large subunit C-terminal domain-containing protein</fullName>
    </recommendedName>
</protein>
<accession>A0A3S0Z1N4</accession>
<dbReference type="GO" id="GO:0005971">
    <property type="term" value="C:ribonucleoside-diphosphate reductase complex"/>
    <property type="evidence" value="ECO:0007669"/>
    <property type="project" value="TreeGrafter"/>
</dbReference>
<dbReference type="Proteomes" id="UP000271974">
    <property type="component" value="Unassembled WGS sequence"/>
</dbReference>
<dbReference type="PRINTS" id="PR01183">
    <property type="entry name" value="RIBORDTASEM1"/>
</dbReference>
<evidence type="ECO:0000259" key="2">
    <source>
        <dbReference type="Pfam" id="PF02867"/>
    </source>
</evidence>
<dbReference type="STRING" id="188477.A0A3S0Z1N4"/>
<dbReference type="EMBL" id="RQTK01002010">
    <property type="protein sequence ID" value="RUS68793.1"/>
    <property type="molecule type" value="Genomic_DNA"/>
</dbReference>
<dbReference type="AlphaFoldDB" id="A0A3S0Z1N4"/>
<feature type="domain" description="Ribonucleotide reductase large subunit C-terminal" evidence="2">
    <location>
        <begin position="1"/>
        <end position="311"/>
    </location>
</feature>
<dbReference type="SUPFAM" id="SSF51998">
    <property type="entry name" value="PFL-like glycyl radical enzymes"/>
    <property type="match status" value="1"/>
</dbReference>
<evidence type="ECO:0000256" key="1">
    <source>
        <dbReference type="ARBA" id="ARBA00010406"/>
    </source>
</evidence>